<name>A0AAN5AKB9_9BACT</name>
<comment type="caution">
    <text evidence="1">The sequence shown here is derived from an EMBL/GenBank/DDBJ whole genome shotgun (WGS) entry which is preliminary data.</text>
</comment>
<proteinExistence type="predicted"/>
<keyword evidence="2" id="KW-1185">Reference proteome</keyword>
<dbReference type="EMBL" id="BQKE01000001">
    <property type="protein sequence ID" value="GJM59743.1"/>
    <property type="molecule type" value="Genomic_DNA"/>
</dbReference>
<organism evidence="1 2">
    <name type="scientific">Persicobacter diffluens</name>
    <dbReference type="NCBI Taxonomy" id="981"/>
    <lineage>
        <taxon>Bacteria</taxon>
        <taxon>Pseudomonadati</taxon>
        <taxon>Bacteroidota</taxon>
        <taxon>Cytophagia</taxon>
        <taxon>Cytophagales</taxon>
        <taxon>Persicobacteraceae</taxon>
        <taxon>Persicobacter</taxon>
    </lineage>
</organism>
<protein>
    <submittedName>
        <fullName evidence="1">Uncharacterized protein</fullName>
    </submittedName>
</protein>
<dbReference type="AlphaFoldDB" id="A0AAN5AKB9"/>
<dbReference type="Proteomes" id="UP001310022">
    <property type="component" value="Unassembled WGS sequence"/>
</dbReference>
<reference evidence="1 2" key="1">
    <citation type="submission" date="2021-12" db="EMBL/GenBank/DDBJ databases">
        <title>Genome sequencing of bacteria with rrn-lacking chromosome and rrn-plasmid.</title>
        <authorList>
            <person name="Anda M."/>
            <person name="Iwasaki W."/>
        </authorList>
    </citation>
    <scope>NUCLEOTIDE SEQUENCE [LARGE SCALE GENOMIC DNA]</scope>
    <source>
        <strain evidence="1 2">NBRC 15940</strain>
    </source>
</reference>
<evidence type="ECO:0000313" key="1">
    <source>
        <dbReference type="EMBL" id="GJM59743.1"/>
    </source>
</evidence>
<gene>
    <name evidence="1" type="ORF">PEDI_02950</name>
</gene>
<sequence length="73" mass="8432">MRLGLRKKSGCDIKTQIVGILFPISNIWRHSSRNILEYFRWKNFLRDVTLSIISGKLLEMSMGIAYLGVNCTK</sequence>
<evidence type="ECO:0000313" key="2">
    <source>
        <dbReference type="Proteomes" id="UP001310022"/>
    </source>
</evidence>
<accession>A0AAN5AKB9</accession>